<dbReference type="KEGG" id="scac:106084582"/>
<proteinExistence type="predicted"/>
<keyword evidence="1" id="KW-0812">Transmembrane</keyword>
<feature type="transmembrane region" description="Helical" evidence="1">
    <location>
        <begin position="144"/>
        <end position="166"/>
    </location>
</feature>
<protein>
    <submittedName>
        <fullName evidence="2">Uncharacterized protein</fullName>
    </submittedName>
</protein>
<evidence type="ECO:0000313" key="3">
    <source>
        <dbReference type="Proteomes" id="UP000095300"/>
    </source>
</evidence>
<keyword evidence="3" id="KW-1185">Reference proteome</keyword>
<feature type="transmembrane region" description="Helical" evidence="1">
    <location>
        <begin position="208"/>
        <end position="231"/>
    </location>
</feature>
<feature type="transmembrane region" description="Helical" evidence="1">
    <location>
        <begin position="23"/>
        <end position="43"/>
    </location>
</feature>
<sequence>MADVAERSLRASRKAHISFICKVYLLAATMVTCSICQWIIITMNQEDLPKLLKRYNFITLAIMFSNFLIMLPMQYLLHSGRPKSKFLTVVYIIFTMELSSTILVRPIAQSTTSRIAMAAGLTSCVMLVSLLVALRFHLELEQDALYLTLWTMRYFLLTSICLLMTLSFDDQHVQISIALLLTFFVSIFIIIWARSLGSLIFYEDEAAYLGFYITLAFLIFLTLFVNAVVLFEYL</sequence>
<feature type="transmembrane region" description="Helical" evidence="1">
    <location>
        <begin position="55"/>
        <end position="77"/>
    </location>
</feature>
<dbReference type="AlphaFoldDB" id="A0A1I8P7D8"/>
<dbReference type="OrthoDB" id="421102at2759"/>
<dbReference type="VEuPathDB" id="VectorBase:SCAU005500"/>
<evidence type="ECO:0000256" key="1">
    <source>
        <dbReference type="SAM" id="Phobius"/>
    </source>
</evidence>
<dbReference type="Proteomes" id="UP000095300">
    <property type="component" value="Unassembled WGS sequence"/>
</dbReference>
<reference evidence="2" key="1">
    <citation type="submission" date="2020-05" db="UniProtKB">
        <authorList>
            <consortium name="EnsemblMetazoa"/>
        </authorList>
    </citation>
    <scope>IDENTIFICATION</scope>
    <source>
        <strain evidence="2">USDA</strain>
    </source>
</reference>
<accession>A0A1I8P7D8</accession>
<gene>
    <name evidence="2" type="primary">106084582</name>
</gene>
<feature type="transmembrane region" description="Helical" evidence="1">
    <location>
        <begin position="178"/>
        <end position="202"/>
    </location>
</feature>
<keyword evidence="1" id="KW-0472">Membrane</keyword>
<evidence type="ECO:0000313" key="2">
    <source>
        <dbReference type="EnsemblMetazoa" id="SCAU005500-PA"/>
    </source>
</evidence>
<feature type="transmembrane region" description="Helical" evidence="1">
    <location>
        <begin position="115"/>
        <end position="138"/>
    </location>
</feature>
<feature type="transmembrane region" description="Helical" evidence="1">
    <location>
        <begin position="89"/>
        <end position="108"/>
    </location>
</feature>
<name>A0A1I8P7D8_STOCA</name>
<dbReference type="EnsemblMetazoa" id="SCAU005500-RA">
    <property type="protein sequence ID" value="SCAU005500-PA"/>
    <property type="gene ID" value="SCAU005500"/>
</dbReference>
<organism evidence="2 3">
    <name type="scientific">Stomoxys calcitrans</name>
    <name type="common">Stable fly</name>
    <name type="synonym">Conops calcitrans</name>
    <dbReference type="NCBI Taxonomy" id="35570"/>
    <lineage>
        <taxon>Eukaryota</taxon>
        <taxon>Metazoa</taxon>
        <taxon>Ecdysozoa</taxon>
        <taxon>Arthropoda</taxon>
        <taxon>Hexapoda</taxon>
        <taxon>Insecta</taxon>
        <taxon>Pterygota</taxon>
        <taxon>Neoptera</taxon>
        <taxon>Endopterygota</taxon>
        <taxon>Diptera</taxon>
        <taxon>Brachycera</taxon>
        <taxon>Muscomorpha</taxon>
        <taxon>Muscoidea</taxon>
        <taxon>Muscidae</taxon>
        <taxon>Stomoxys</taxon>
    </lineage>
</organism>
<keyword evidence="1" id="KW-1133">Transmembrane helix</keyword>